<dbReference type="Pfam" id="PF16300">
    <property type="entry name" value="WD40_4"/>
    <property type="match status" value="1"/>
</dbReference>
<protein>
    <recommendedName>
        <fullName evidence="5">Coronin</fullName>
    </recommendedName>
</protein>
<feature type="region of interest" description="Disordered" evidence="2">
    <location>
        <begin position="170"/>
        <end position="320"/>
    </location>
</feature>
<evidence type="ECO:0008006" key="5">
    <source>
        <dbReference type="Google" id="ProtNLM"/>
    </source>
</evidence>
<dbReference type="AlphaFoldDB" id="A0ABD6EWV6"/>
<gene>
    <name evidence="3" type="ORF">AB6A40_007454</name>
</gene>
<evidence type="ECO:0000313" key="4">
    <source>
        <dbReference type="Proteomes" id="UP001608902"/>
    </source>
</evidence>
<dbReference type="InterPro" id="IPR015505">
    <property type="entry name" value="Coronin"/>
</dbReference>
<proteinExistence type="predicted"/>
<feature type="compositionally biased region" description="Low complexity" evidence="2">
    <location>
        <begin position="299"/>
        <end position="313"/>
    </location>
</feature>
<name>A0ABD6EWV6_9BILA</name>
<evidence type="ECO:0000313" key="3">
    <source>
        <dbReference type="EMBL" id="MFH4980745.1"/>
    </source>
</evidence>
<dbReference type="PANTHER" id="PTHR10856">
    <property type="entry name" value="CORONIN"/>
    <property type="match status" value="1"/>
</dbReference>
<keyword evidence="1" id="KW-0175">Coiled coil</keyword>
<accession>A0ABD6EWV6</accession>
<sequence>MCPSFKKNLIQATESSFLYMMKIPDLFISPARIFALQGDCAIRYYEVNMEAPFVHYINTYTTSEPQRGIAFMPKLGIKSTENEINRIYKVTTKGVVDVLEFFVPRKSDLFQADLYPDTRSMTPAMTAEEFIAGKNAPPILTPVNPEAAQALGKPKVHIAKKANILAQLPPSQDSVAVPQQQPQPSTDDHRNHRYSQQPQQDEEPSISRASRRPPVIDDDMGIVRVEKKSSAERNFQMTQSHEPSSSMAPRDQVRLRPRSDRDDGGAQTAGQRRAAAELERIKRTTMHDTDELALPPQPLSSSSKSPRQSVASSGSQEPGSMEELLVDLHKMKSILRQHERRIRLLEDQLADRCMSDTWGL</sequence>
<dbReference type="Gene3D" id="2.130.10.10">
    <property type="entry name" value="YVTN repeat-like/Quinoprotein amine dehydrogenase"/>
    <property type="match status" value="1"/>
</dbReference>
<dbReference type="SMART" id="SM01167">
    <property type="entry name" value="DUF1900"/>
    <property type="match status" value="1"/>
</dbReference>
<feature type="compositionally biased region" description="Basic and acidic residues" evidence="2">
    <location>
        <begin position="274"/>
        <end position="290"/>
    </location>
</feature>
<feature type="compositionally biased region" description="Low complexity" evidence="2">
    <location>
        <begin position="170"/>
        <end position="185"/>
    </location>
</feature>
<comment type="caution">
    <text evidence="3">The sequence shown here is derived from an EMBL/GenBank/DDBJ whole genome shotgun (WGS) entry which is preliminary data.</text>
</comment>
<feature type="compositionally biased region" description="Polar residues" evidence="2">
    <location>
        <begin position="232"/>
        <end position="247"/>
    </location>
</feature>
<organism evidence="3 4">
    <name type="scientific">Gnathostoma spinigerum</name>
    <dbReference type="NCBI Taxonomy" id="75299"/>
    <lineage>
        <taxon>Eukaryota</taxon>
        <taxon>Metazoa</taxon>
        <taxon>Ecdysozoa</taxon>
        <taxon>Nematoda</taxon>
        <taxon>Chromadorea</taxon>
        <taxon>Rhabditida</taxon>
        <taxon>Spirurina</taxon>
        <taxon>Gnathostomatomorpha</taxon>
        <taxon>Gnathostomatoidea</taxon>
        <taxon>Gnathostomatidae</taxon>
        <taxon>Gnathostoma</taxon>
    </lineage>
</organism>
<dbReference type="EMBL" id="JBGFUD010006017">
    <property type="protein sequence ID" value="MFH4980745.1"/>
    <property type="molecule type" value="Genomic_DNA"/>
</dbReference>
<feature type="coiled-coil region" evidence="1">
    <location>
        <begin position="321"/>
        <end position="348"/>
    </location>
</feature>
<keyword evidence="4" id="KW-1185">Reference proteome</keyword>
<dbReference type="PANTHER" id="PTHR10856:SF0">
    <property type="entry name" value="CORONIN"/>
    <property type="match status" value="1"/>
</dbReference>
<dbReference type="InterPro" id="IPR015943">
    <property type="entry name" value="WD40/YVTN_repeat-like_dom_sf"/>
</dbReference>
<evidence type="ECO:0000256" key="1">
    <source>
        <dbReference type="SAM" id="Coils"/>
    </source>
</evidence>
<evidence type="ECO:0000256" key="2">
    <source>
        <dbReference type="SAM" id="MobiDB-lite"/>
    </source>
</evidence>
<feature type="compositionally biased region" description="Basic and acidic residues" evidence="2">
    <location>
        <begin position="251"/>
        <end position="264"/>
    </location>
</feature>
<reference evidence="3 4" key="1">
    <citation type="submission" date="2024-08" db="EMBL/GenBank/DDBJ databases">
        <title>Gnathostoma spinigerum genome.</title>
        <authorList>
            <person name="Gonzalez-Bertolin B."/>
            <person name="Monzon S."/>
            <person name="Zaballos A."/>
            <person name="Jimenez P."/>
            <person name="Dekumyoy P."/>
            <person name="Varona S."/>
            <person name="Cuesta I."/>
            <person name="Sumanam S."/>
            <person name="Adisakwattana P."/>
            <person name="Gasser R.B."/>
            <person name="Hernandez-Gonzalez A."/>
            <person name="Young N.D."/>
            <person name="Perteguer M.J."/>
        </authorList>
    </citation>
    <scope>NUCLEOTIDE SEQUENCE [LARGE SCALE GENOMIC DNA]</scope>
    <source>
        <strain evidence="3">AL3</strain>
        <tissue evidence="3">Liver</tissue>
    </source>
</reference>
<dbReference type="Proteomes" id="UP001608902">
    <property type="component" value="Unassembled WGS sequence"/>
</dbReference>